<name>A0A1D1ZNL3_AUXPR</name>
<feature type="domain" description="JmjC" evidence="5">
    <location>
        <begin position="282"/>
        <end position="422"/>
    </location>
</feature>
<dbReference type="PANTHER" id="PTHR13096">
    <property type="entry name" value="MINA53 MYC INDUCED NUCLEAR ANTIGEN"/>
    <property type="match status" value="1"/>
</dbReference>
<comment type="cofactor">
    <cofactor evidence="3">
        <name>Fe(2+)</name>
        <dbReference type="ChEBI" id="CHEBI:29033"/>
    </cofactor>
    <text evidence="3">Binds 1 Fe(2+) ion per subunit.</text>
</comment>
<sequence length="680" mass="73112">MEDPVLDTSPALRKAFACLRDKYGMSEDSSPLDILGRVASELGGSLRQPTGAITWASQAIPQDVSDAWPSSSGDSDTEETPYSTSCSDSMLPAPLGASAAHSSDSGADFVEESTEGDCSDFPDDHDRPFDERVQHNKNRKVWRPPPPPHNVTQPLARADARSSFEGDWRSATDPKDCVKWLAHPFDEDDVHRALSKPYPVHIQRPNLPDYYSDLYSSKDIRAYLASGQCQYSYNVDVVRYDGSKRMSYNMNDPGPRPGSAPGTPAKLGRVWKRFEKEGCSVRILHPQQHCDKLWALMSRLETAFGCCVGCNAYLTPPGSQGFAPHYDDIDAFILQLEGRKRWSLYVDPNNLLPLHNRADFDRASLPAPCMEVVLGPGDLLILPRGTIHEGRSLPDTHSLHITLSANQGCSWAALLQAALPGALQEAAQRTLALRRPMGPDFRRLGCHTALGWYASASYSHRAASHIQGAGPGWVACRGAVPARPPAWTGPCPLSCPPPALHLSVVPDPEPPVAGSTGRTAAPPHGVRAAPPCPCRLQGSGSCPASWSAACAGCSSTSPTRCGPTSTLRPRSSGRGSWRSGSRSTRHSPDPVRGGWAGVRTGRALGRPEHAAILLRCCVEEGGLLPLLPTVQGVAAVLQGPCSAPWQQHRTQPSAARSPSRPSGRGILVSRAVRSVGERSP</sequence>
<reference evidence="6" key="1">
    <citation type="submission" date="2015-08" db="EMBL/GenBank/DDBJ databases">
        <authorList>
            <person name="Babu N.S."/>
            <person name="Beckwith C.J."/>
            <person name="Beseler K.G."/>
            <person name="Brison A."/>
            <person name="Carone J.V."/>
            <person name="Caskin T.P."/>
            <person name="Diamond M."/>
            <person name="Durham M.E."/>
            <person name="Foxe J.M."/>
            <person name="Go M."/>
            <person name="Henderson B.A."/>
            <person name="Jones I.B."/>
            <person name="McGettigan J.A."/>
            <person name="Micheletti S.J."/>
            <person name="Nasrallah M.E."/>
            <person name="Ortiz D."/>
            <person name="Piller C.R."/>
            <person name="Privatt S.R."/>
            <person name="Schneider S.L."/>
            <person name="Sharp S."/>
            <person name="Smith T.C."/>
            <person name="Stanton J.D."/>
            <person name="Ullery H.E."/>
            <person name="Wilson R.J."/>
            <person name="Serrano M.G."/>
            <person name="Buck G."/>
            <person name="Lee V."/>
            <person name="Wang Y."/>
            <person name="Carvalho R."/>
            <person name="Voegtly L."/>
            <person name="Shi R."/>
            <person name="Duckworth R."/>
            <person name="Johnson A."/>
            <person name="Loviza R."/>
            <person name="Walstead R."/>
            <person name="Shah Z."/>
            <person name="Kiflezghi M."/>
            <person name="Wade K."/>
            <person name="Ball S.L."/>
            <person name="Bradley K.W."/>
            <person name="Asai D.J."/>
            <person name="Bowman C.A."/>
            <person name="Russell D.A."/>
            <person name="Pope W.H."/>
            <person name="Jacobs-Sera D."/>
            <person name="Hendrix R.W."/>
            <person name="Hatfull G.F."/>
        </authorList>
    </citation>
    <scope>NUCLEOTIDE SEQUENCE</scope>
</reference>
<dbReference type="GO" id="GO:0051864">
    <property type="term" value="F:histone H3K36 demethylase activity"/>
    <property type="evidence" value="ECO:0007669"/>
    <property type="project" value="TreeGrafter"/>
</dbReference>
<keyword evidence="3" id="KW-0539">Nucleus</keyword>
<feature type="compositionally biased region" description="Acidic residues" evidence="4">
    <location>
        <begin position="109"/>
        <end position="121"/>
    </location>
</feature>
<evidence type="ECO:0000313" key="6">
    <source>
        <dbReference type="EMBL" id="JAT68305.1"/>
    </source>
</evidence>
<accession>A0A1D1ZNL3</accession>
<evidence type="ECO:0000256" key="3">
    <source>
        <dbReference type="RuleBase" id="RU366061"/>
    </source>
</evidence>
<dbReference type="PROSITE" id="PS51184">
    <property type="entry name" value="JMJC"/>
    <property type="match status" value="1"/>
</dbReference>
<feature type="region of interest" description="Disordered" evidence="4">
    <location>
        <begin position="643"/>
        <end position="680"/>
    </location>
</feature>
<protein>
    <recommendedName>
        <fullName evidence="3">Bifunctional lysine-specific demethylase and histidyl-hydroxylase</fullName>
        <ecNumber evidence="3">1.14.11.-</ecNumber>
    </recommendedName>
</protein>
<evidence type="ECO:0000256" key="2">
    <source>
        <dbReference type="ARBA" id="ARBA00023004"/>
    </source>
</evidence>
<comment type="function">
    <text evidence="3">Oxygenase that can act as both a histone lysine demethylase and a ribosomal histidine hydroxylase.</text>
</comment>
<organism evidence="6">
    <name type="scientific">Auxenochlorella protothecoides</name>
    <name type="common">Green microalga</name>
    <name type="synonym">Chlorella protothecoides</name>
    <dbReference type="NCBI Taxonomy" id="3075"/>
    <lineage>
        <taxon>Eukaryota</taxon>
        <taxon>Viridiplantae</taxon>
        <taxon>Chlorophyta</taxon>
        <taxon>core chlorophytes</taxon>
        <taxon>Trebouxiophyceae</taxon>
        <taxon>Chlorellales</taxon>
        <taxon>Chlorellaceae</taxon>
        <taxon>Auxenochlorella</taxon>
    </lineage>
</organism>
<dbReference type="Pfam" id="PF08007">
    <property type="entry name" value="JmjC_2"/>
    <property type="match status" value="1"/>
</dbReference>
<comment type="subcellular location">
    <subcellularLocation>
        <location evidence="3">Nucleus</location>
    </subcellularLocation>
</comment>
<dbReference type="GO" id="GO:0005730">
    <property type="term" value="C:nucleolus"/>
    <property type="evidence" value="ECO:0007669"/>
    <property type="project" value="TreeGrafter"/>
</dbReference>
<feature type="compositionally biased region" description="Low complexity" evidence="4">
    <location>
        <begin position="96"/>
        <end position="108"/>
    </location>
</feature>
<dbReference type="InterPro" id="IPR039994">
    <property type="entry name" value="NO66-like"/>
</dbReference>
<comment type="similarity">
    <text evidence="3">Belongs to the ROX family.</text>
</comment>
<keyword evidence="3" id="KW-0805">Transcription regulation</keyword>
<dbReference type="SUPFAM" id="SSF51197">
    <property type="entry name" value="Clavaminate synthase-like"/>
    <property type="match status" value="1"/>
</dbReference>
<dbReference type="InterPro" id="IPR003347">
    <property type="entry name" value="JmjC_dom"/>
</dbReference>
<feature type="region of interest" description="Disordered" evidence="4">
    <location>
        <begin position="136"/>
        <end position="155"/>
    </location>
</feature>
<feature type="compositionally biased region" description="Low complexity" evidence="4">
    <location>
        <begin position="568"/>
        <end position="582"/>
    </location>
</feature>
<dbReference type="AlphaFoldDB" id="A0A1D1ZNL3"/>
<keyword evidence="1 3" id="KW-0479">Metal-binding</keyword>
<dbReference type="GO" id="GO:0005506">
    <property type="term" value="F:iron ion binding"/>
    <property type="evidence" value="ECO:0007669"/>
    <property type="project" value="UniProtKB-UniRule"/>
</dbReference>
<feature type="compositionally biased region" description="Polar residues" evidence="4">
    <location>
        <begin position="68"/>
        <end position="88"/>
    </location>
</feature>
<dbReference type="EMBL" id="GDKF01010317">
    <property type="protein sequence ID" value="JAT68305.1"/>
    <property type="molecule type" value="Transcribed_RNA"/>
</dbReference>
<dbReference type="EC" id="1.14.11.-" evidence="3"/>
<evidence type="ECO:0000259" key="5">
    <source>
        <dbReference type="PROSITE" id="PS51184"/>
    </source>
</evidence>
<feature type="compositionally biased region" description="Low complexity" evidence="4">
    <location>
        <begin position="652"/>
        <end position="665"/>
    </location>
</feature>
<keyword evidence="3" id="KW-0560">Oxidoreductase</keyword>
<dbReference type="Gene3D" id="2.60.120.650">
    <property type="entry name" value="Cupin"/>
    <property type="match status" value="1"/>
</dbReference>
<evidence type="ECO:0000256" key="1">
    <source>
        <dbReference type="ARBA" id="ARBA00022723"/>
    </source>
</evidence>
<feature type="region of interest" description="Disordered" evidence="4">
    <location>
        <begin position="553"/>
        <end position="595"/>
    </location>
</feature>
<keyword evidence="3" id="KW-0804">Transcription</keyword>
<dbReference type="PANTHER" id="PTHR13096:SF8">
    <property type="entry name" value="RIBOSOMAL OXYGENASE 1"/>
    <property type="match status" value="1"/>
</dbReference>
<feature type="region of interest" description="Disordered" evidence="4">
    <location>
        <begin position="58"/>
        <end position="130"/>
    </location>
</feature>
<keyword evidence="3" id="KW-0223">Dioxygenase</keyword>
<evidence type="ECO:0000256" key="4">
    <source>
        <dbReference type="SAM" id="MobiDB-lite"/>
    </source>
</evidence>
<proteinExistence type="inferred from homology"/>
<gene>
    <name evidence="6" type="ORF">g.61508</name>
</gene>
<dbReference type="GO" id="GO:0032453">
    <property type="term" value="F:histone H3K4 demethylase activity"/>
    <property type="evidence" value="ECO:0007669"/>
    <property type="project" value="TreeGrafter"/>
</dbReference>
<keyword evidence="2 3" id="KW-0408">Iron</keyword>